<evidence type="ECO:0000256" key="3">
    <source>
        <dbReference type="ARBA" id="ARBA00022691"/>
    </source>
</evidence>
<dbReference type="Gene3D" id="3.40.50.150">
    <property type="entry name" value="Vaccinia Virus protein VP39"/>
    <property type="match status" value="1"/>
</dbReference>
<keyword evidence="6" id="KW-1185">Reference proteome</keyword>
<dbReference type="InterPro" id="IPR029063">
    <property type="entry name" value="SAM-dependent_MTases_sf"/>
</dbReference>
<gene>
    <name evidence="5" type="ORF">BCL67_12030</name>
</gene>
<dbReference type="GO" id="GO:0032259">
    <property type="term" value="P:methylation"/>
    <property type="evidence" value="ECO:0007669"/>
    <property type="project" value="UniProtKB-KW"/>
</dbReference>
<dbReference type="PANTHER" id="PTHR43464:SF19">
    <property type="entry name" value="UBIQUINONE BIOSYNTHESIS O-METHYLTRANSFERASE, MITOCHONDRIAL"/>
    <property type="match status" value="1"/>
</dbReference>
<keyword evidence="2" id="KW-0808">Transferase</keyword>
<dbReference type="SUPFAM" id="SSF53335">
    <property type="entry name" value="S-adenosyl-L-methionine-dependent methyltransferases"/>
    <property type="match status" value="1"/>
</dbReference>
<sequence>MTQNHASDLYDAVNDWGPSDDFFLRFLTAHHGASGLDLGCGTGEITIAAAQAGCHLVGIDPDRPSLEAAQRKPGAHRVRWIEGTSSAIPAGAGFDVAIMSSNVVQAILDDTELTQSFSDIAAHLAPGGRLAFDTRDPDARGWEAWTKKRSQRTVRLPESEVQHWYETTHVDEEAGLVDFGAHEISPEGIERVEPSRIRFRSQDQIRAMLSAAGLDVESVFGGYSSEPVGQGVGSLVVTALRSV</sequence>
<dbReference type="InterPro" id="IPR041698">
    <property type="entry name" value="Methyltransf_25"/>
</dbReference>
<evidence type="ECO:0000256" key="2">
    <source>
        <dbReference type="ARBA" id="ARBA00022679"/>
    </source>
</evidence>
<dbReference type="PANTHER" id="PTHR43464">
    <property type="entry name" value="METHYLTRANSFERASE"/>
    <property type="match status" value="1"/>
</dbReference>
<accession>A0A2T0YCV0</accession>
<dbReference type="AlphaFoldDB" id="A0A2T0YCV0"/>
<proteinExistence type="predicted"/>
<evidence type="ECO:0000313" key="6">
    <source>
        <dbReference type="Proteomes" id="UP000238217"/>
    </source>
</evidence>
<evidence type="ECO:0000259" key="4">
    <source>
        <dbReference type="Pfam" id="PF13649"/>
    </source>
</evidence>
<reference evidence="5 6" key="1">
    <citation type="submission" date="2018-03" db="EMBL/GenBank/DDBJ databases">
        <title>Comparative analysis of microorganisms from saline springs in Andes Mountain Range, Colombia.</title>
        <authorList>
            <person name="Rubin E."/>
        </authorList>
    </citation>
    <scope>NUCLEOTIDE SEQUENCE [LARGE SCALE GENOMIC DNA]</scope>
    <source>
        <strain evidence="5 6">CG 35</strain>
    </source>
</reference>
<evidence type="ECO:0000256" key="1">
    <source>
        <dbReference type="ARBA" id="ARBA00022603"/>
    </source>
</evidence>
<keyword evidence="3" id="KW-0949">S-adenosyl-L-methionine</keyword>
<dbReference type="CDD" id="cd02440">
    <property type="entry name" value="AdoMet_MTases"/>
    <property type="match status" value="1"/>
</dbReference>
<keyword evidence="1 5" id="KW-0489">Methyltransferase</keyword>
<dbReference type="GO" id="GO:0008168">
    <property type="term" value="F:methyltransferase activity"/>
    <property type="evidence" value="ECO:0007669"/>
    <property type="project" value="UniProtKB-KW"/>
</dbReference>
<dbReference type="EMBL" id="PVTY01000020">
    <property type="protein sequence ID" value="PRZ12586.1"/>
    <property type="molecule type" value="Genomic_DNA"/>
</dbReference>
<feature type="domain" description="Methyltransferase" evidence="4">
    <location>
        <begin position="36"/>
        <end position="128"/>
    </location>
</feature>
<keyword evidence="5" id="KW-0830">Ubiquinone</keyword>
<comment type="caution">
    <text evidence="5">The sequence shown here is derived from an EMBL/GenBank/DDBJ whole genome shotgun (WGS) entry which is preliminary data.</text>
</comment>
<organism evidence="5 6">
    <name type="scientific">Nesterenkonia sandarakina</name>
    <dbReference type="NCBI Taxonomy" id="272918"/>
    <lineage>
        <taxon>Bacteria</taxon>
        <taxon>Bacillati</taxon>
        <taxon>Actinomycetota</taxon>
        <taxon>Actinomycetes</taxon>
        <taxon>Micrococcales</taxon>
        <taxon>Micrococcaceae</taxon>
        <taxon>Nesterenkonia</taxon>
    </lineage>
</organism>
<dbReference type="Pfam" id="PF13649">
    <property type="entry name" value="Methyltransf_25"/>
    <property type="match status" value="1"/>
</dbReference>
<evidence type="ECO:0000313" key="5">
    <source>
        <dbReference type="EMBL" id="PRZ12586.1"/>
    </source>
</evidence>
<dbReference type="Proteomes" id="UP000238217">
    <property type="component" value="Unassembled WGS sequence"/>
</dbReference>
<name>A0A2T0YCV0_9MICC</name>
<dbReference type="OrthoDB" id="9805171at2"/>
<protein>
    <submittedName>
        <fullName evidence="5">Ubiquinone/menaquinone biosynthesis C-methylase UbiE</fullName>
    </submittedName>
</protein>
<dbReference type="RefSeq" id="WP_106123938.1">
    <property type="nucleotide sequence ID" value="NZ_PVTY01000020.1"/>
</dbReference>